<evidence type="ECO:0000256" key="4">
    <source>
        <dbReference type="ARBA" id="ARBA00022475"/>
    </source>
</evidence>
<keyword evidence="9" id="KW-0472">Membrane</keyword>
<evidence type="ECO:0000256" key="9">
    <source>
        <dbReference type="ARBA" id="ARBA00023136"/>
    </source>
</evidence>
<organism evidence="11 12">
    <name type="scientific">Jatrophihabitans endophyticus</name>
    <dbReference type="NCBI Taxonomy" id="1206085"/>
    <lineage>
        <taxon>Bacteria</taxon>
        <taxon>Bacillati</taxon>
        <taxon>Actinomycetota</taxon>
        <taxon>Actinomycetes</taxon>
        <taxon>Jatrophihabitantales</taxon>
        <taxon>Jatrophihabitantaceae</taxon>
        <taxon>Jatrophihabitans</taxon>
    </lineage>
</organism>
<dbReference type="Pfam" id="PF02699">
    <property type="entry name" value="YajC"/>
    <property type="match status" value="1"/>
</dbReference>
<sequence>MNYLPLLAFVAAIAVLLLLAGRARRRQAATQAAMAGRIGVGTDVMTTSGLHGTVVARNDDDTVQLSIAPGVEVRWELAALRDAASLPPRYGAAVDRDPDAVRLDKPLGTDESGERGEPR</sequence>
<evidence type="ECO:0000313" key="12">
    <source>
        <dbReference type="Proteomes" id="UP000186132"/>
    </source>
</evidence>
<keyword evidence="6" id="KW-0653">Protein transport</keyword>
<keyword evidence="8" id="KW-0811">Translocation</keyword>
<dbReference type="GO" id="GO:0005886">
    <property type="term" value="C:plasma membrane"/>
    <property type="evidence" value="ECO:0007669"/>
    <property type="project" value="UniProtKB-SubCell"/>
</dbReference>
<evidence type="ECO:0000256" key="2">
    <source>
        <dbReference type="ARBA" id="ARBA00006742"/>
    </source>
</evidence>
<reference evidence="11 12" key="1">
    <citation type="submission" date="2016-11" db="EMBL/GenBank/DDBJ databases">
        <authorList>
            <person name="Jaros S."/>
            <person name="Januszkiewicz K."/>
            <person name="Wedrychowicz H."/>
        </authorList>
    </citation>
    <scope>NUCLEOTIDE SEQUENCE [LARGE SCALE GENOMIC DNA]</scope>
    <source>
        <strain evidence="11 12">DSM 45627</strain>
    </source>
</reference>
<dbReference type="PANTHER" id="PTHR33909">
    <property type="entry name" value="SEC TRANSLOCON ACCESSORY COMPLEX SUBUNIT YAJC"/>
    <property type="match status" value="1"/>
</dbReference>
<comment type="similarity">
    <text evidence="2">Belongs to the YajC family.</text>
</comment>
<evidence type="ECO:0000313" key="11">
    <source>
        <dbReference type="EMBL" id="SHG65094.1"/>
    </source>
</evidence>
<keyword evidence="7" id="KW-1133">Transmembrane helix</keyword>
<dbReference type="STRING" id="1206085.SAMN05443575_2468"/>
<keyword evidence="12" id="KW-1185">Reference proteome</keyword>
<feature type="compositionally biased region" description="Basic and acidic residues" evidence="10">
    <location>
        <begin position="94"/>
        <end position="119"/>
    </location>
</feature>
<keyword evidence="4" id="KW-1003">Cell membrane</keyword>
<feature type="region of interest" description="Disordered" evidence="10">
    <location>
        <begin position="89"/>
        <end position="119"/>
    </location>
</feature>
<evidence type="ECO:0000256" key="6">
    <source>
        <dbReference type="ARBA" id="ARBA00022927"/>
    </source>
</evidence>
<evidence type="ECO:0000256" key="1">
    <source>
        <dbReference type="ARBA" id="ARBA00004162"/>
    </source>
</evidence>
<keyword evidence="5" id="KW-0812">Transmembrane</keyword>
<dbReference type="PANTHER" id="PTHR33909:SF1">
    <property type="entry name" value="SEC TRANSLOCON ACCESSORY COMPLEX SUBUNIT YAJC"/>
    <property type="match status" value="1"/>
</dbReference>
<dbReference type="InterPro" id="IPR003849">
    <property type="entry name" value="Preprotein_translocase_YajC"/>
</dbReference>
<evidence type="ECO:0000256" key="3">
    <source>
        <dbReference type="ARBA" id="ARBA00022448"/>
    </source>
</evidence>
<dbReference type="Proteomes" id="UP000186132">
    <property type="component" value="Unassembled WGS sequence"/>
</dbReference>
<gene>
    <name evidence="11" type="ORF">SAMN05443575_2468</name>
</gene>
<dbReference type="EMBL" id="FQVU01000003">
    <property type="protein sequence ID" value="SHG65094.1"/>
    <property type="molecule type" value="Genomic_DNA"/>
</dbReference>
<dbReference type="GO" id="GO:0015031">
    <property type="term" value="P:protein transport"/>
    <property type="evidence" value="ECO:0007669"/>
    <property type="project" value="UniProtKB-KW"/>
</dbReference>
<keyword evidence="3" id="KW-0813">Transport</keyword>
<evidence type="ECO:0000256" key="5">
    <source>
        <dbReference type="ARBA" id="ARBA00022692"/>
    </source>
</evidence>
<comment type="subcellular location">
    <subcellularLocation>
        <location evidence="1">Cell membrane</location>
        <topology evidence="1">Single-pass membrane protein</topology>
    </subcellularLocation>
</comment>
<name>A0A1M5LIX4_9ACTN</name>
<dbReference type="AlphaFoldDB" id="A0A1M5LIX4"/>
<dbReference type="RefSeq" id="WP_073390612.1">
    <property type="nucleotide sequence ID" value="NZ_FQVU01000003.1"/>
</dbReference>
<accession>A0A1M5LIX4</accession>
<dbReference type="OrthoDB" id="2200301at2"/>
<evidence type="ECO:0000256" key="8">
    <source>
        <dbReference type="ARBA" id="ARBA00023010"/>
    </source>
</evidence>
<dbReference type="SMART" id="SM01323">
    <property type="entry name" value="YajC"/>
    <property type="match status" value="1"/>
</dbReference>
<protein>
    <submittedName>
        <fullName evidence="11">Preprotein translocase subunit YajC</fullName>
    </submittedName>
</protein>
<evidence type="ECO:0000256" key="7">
    <source>
        <dbReference type="ARBA" id="ARBA00022989"/>
    </source>
</evidence>
<proteinExistence type="inferred from homology"/>
<evidence type="ECO:0000256" key="10">
    <source>
        <dbReference type="SAM" id="MobiDB-lite"/>
    </source>
</evidence>